<name>A0ABR1KBG8_9PEZI</name>
<evidence type="ECO:0000313" key="2">
    <source>
        <dbReference type="Proteomes" id="UP001363622"/>
    </source>
</evidence>
<protein>
    <submittedName>
        <fullName evidence="1">Uncharacterized protein</fullName>
    </submittedName>
</protein>
<reference evidence="1 2" key="1">
    <citation type="submission" date="2024-04" db="EMBL/GenBank/DDBJ databases">
        <title>Phyllosticta paracitricarpa is synonymous to the EU quarantine fungus P. citricarpa based on phylogenomic analyses.</title>
        <authorList>
            <consortium name="Lawrence Berkeley National Laboratory"/>
            <person name="Van Ingen-Buijs V.A."/>
            <person name="Van Westerhoven A.C."/>
            <person name="Haridas S."/>
            <person name="Skiadas P."/>
            <person name="Martin F."/>
            <person name="Groenewald J.Z."/>
            <person name="Crous P.W."/>
            <person name="Seidl M.F."/>
        </authorList>
    </citation>
    <scope>NUCLEOTIDE SEQUENCE [LARGE SCALE GENOMIC DNA]</scope>
    <source>
        <strain evidence="1 2">CBS 123371</strain>
    </source>
</reference>
<sequence length="220" mass="24078">MDGWARWMDGWMDGWMCAIPASIVQGTRGRMVIQFGNQAFVAKPLLLLAFRVRMRALFSTAFSPTRPAARRLRMIRHPPSSIASAVLPTANGNQSQIWGQRAEWPEALFPCIQRLDLITEHCARPRGPCERANAVPSDRVLGGGLCARCLGHGVLCGSTRGPSPSGYAQVETATAGCFCHPDRQSLCPVPDCIMTSAVPEDSQALCRARRVPRPRHMPTS</sequence>
<organism evidence="1 2">
    <name type="scientific">Phyllosticta citriasiana</name>
    <dbReference type="NCBI Taxonomy" id="595635"/>
    <lineage>
        <taxon>Eukaryota</taxon>
        <taxon>Fungi</taxon>
        <taxon>Dikarya</taxon>
        <taxon>Ascomycota</taxon>
        <taxon>Pezizomycotina</taxon>
        <taxon>Dothideomycetes</taxon>
        <taxon>Dothideomycetes incertae sedis</taxon>
        <taxon>Botryosphaeriales</taxon>
        <taxon>Phyllostictaceae</taxon>
        <taxon>Phyllosticta</taxon>
    </lineage>
</organism>
<proteinExistence type="predicted"/>
<accession>A0ABR1KBG8</accession>
<comment type="caution">
    <text evidence="1">The sequence shown here is derived from an EMBL/GenBank/DDBJ whole genome shotgun (WGS) entry which is preliminary data.</text>
</comment>
<dbReference type="Proteomes" id="UP001363622">
    <property type="component" value="Unassembled WGS sequence"/>
</dbReference>
<keyword evidence="2" id="KW-1185">Reference proteome</keyword>
<dbReference type="EMBL" id="JBBPHU010000012">
    <property type="protein sequence ID" value="KAK7511542.1"/>
    <property type="molecule type" value="Genomic_DNA"/>
</dbReference>
<gene>
    <name evidence="1" type="ORF">IWZ03DRAFT_386852</name>
</gene>
<evidence type="ECO:0000313" key="1">
    <source>
        <dbReference type="EMBL" id="KAK7511542.1"/>
    </source>
</evidence>